<reference evidence="1 2" key="1">
    <citation type="submission" date="2014-04" db="EMBL/GenBank/DDBJ databases">
        <authorList>
            <consortium name="International Citrus Genome Consortium"/>
            <person name="Gmitter F."/>
            <person name="Chen C."/>
            <person name="Farmerie W."/>
            <person name="Harkins T."/>
            <person name="Desany B."/>
            <person name="Mohiuddin M."/>
            <person name="Kodira C."/>
            <person name="Borodovsky M."/>
            <person name="Lomsadze A."/>
            <person name="Burns P."/>
            <person name="Jenkins J."/>
            <person name="Prochnik S."/>
            <person name="Shu S."/>
            <person name="Chapman J."/>
            <person name="Pitluck S."/>
            <person name="Schmutz J."/>
            <person name="Rokhsar D."/>
        </authorList>
    </citation>
    <scope>NUCLEOTIDE SEQUENCE</scope>
</reference>
<name>A0A067DJQ3_CITSI</name>
<dbReference type="InterPro" id="IPR040256">
    <property type="entry name" value="At4g02000-like"/>
</dbReference>
<dbReference type="PANTHER" id="PTHR31286">
    <property type="entry name" value="GLYCINE-RICH CELL WALL STRUCTURAL PROTEIN 1.8-LIKE"/>
    <property type="match status" value="1"/>
</dbReference>
<evidence type="ECO:0000313" key="1">
    <source>
        <dbReference type="EMBL" id="KDO41775.1"/>
    </source>
</evidence>
<organism evidence="1 2">
    <name type="scientific">Citrus sinensis</name>
    <name type="common">Sweet orange</name>
    <name type="synonym">Citrus aurantium var. sinensis</name>
    <dbReference type="NCBI Taxonomy" id="2711"/>
    <lineage>
        <taxon>Eukaryota</taxon>
        <taxon>Viridiplantae</taxon>
        <taxon>Streptophyta</taxon>
        <taxon>Embryophyta</taxon>
        <taxon>Tracheophyta</taxon>
        <taxon>Spermatophyta</taxon>
        <taxon>Magnoliopsida</taxon>
        <taxon>eudicotyledons</taxon>
        <taxon>Gunneridae</taxon>
        <taxon>Pentapetalae</taxon>
        <taxon>rosids</taxon>
        <taxon>malvids</taxon>
        <taxon>Sapindales</taxon>
        <taxon>Rutaceae</taxon>
        <taxon>Aurantioideae</taxon>
        <taxon>Citrus</taxon>
    </lineage>
</organism>
<evidence type="ECO:0000313" key="2">
    <source>
        <dbReference type="Proteomes" id="UP000027120"/>
    </source>
</evidence>
<gene>
    <name evidence="1" type="ORF">CISIN_1g041609mg</name>
</gene>
<protein>
    <submittedName>
        <fullName evidence="1">Uncharacterized protein</fullName>
    </submittedName>
</protein>
<dbReference type="EMBL" id="KK785566">
    <property type="protein sequence ID" value="KDO41775.1"/>
    <property type="molecule type" value="Genomic_DNA"/>
</dbReference>
<keyword evidence="2" id="KW-1185">Reference proteome</keyword>
<accession>A0A067DJQ3</accession>
<dbReference type="AlphaFoldDB" id="A0A067DJQ3"/>
<dbReference type="PANTHER" id="PTHR31286:SF60">
    <property type="entry name" value="PROTEIN, PUTATIVE-RELATED"/>
    <property type="match status" value="1"/>
</dbReference>
<proteinExistence type="predicted"/>
<sequence length="71" mass="8149">MFHGIYLTTKERTYGYYVRILVDVDLSGPLPNSVMVELPDDCILVKVMYENLPLKCIVCGNIGHDRTQCQR</sequence>
<dbReference type="Proteomes" id="UP000027120">
    <property type="component" value="Unassembled WGS sequence"/>
</dbReference>